<dbReference type="GO" id="GO:0006508">
    <property type="term" value="P:proteolysis"/>
    <property type="evidence" value="ECO:0007669"/>
    <property type="project" value="UniProtKB-KW"/>
</dbReference>
<name>A0A8T0ML81_PANVG</name>
<feature type="domain" description="Ubiquitin-like protease family profile" evidence="4">
    <location>
        <begin position="57"/>
        <end position="150"/>
    </location>
</feature>
<evidence type="ECO:0000313" key="5">
    <source>
        <dbReference type="EMBL" id="KAG2538030.1"/>
    </source>
</evidence>
<organism evidence="5 6">
    <name type="scientific">Panicum virgatum</name>
    <name type="common">Blackwell switchgrass</name>
    <dbReference type="NCBI Taxonomy" id="38727"/>
    <lineage>
        <taxon>Eukaryota</taxon>
        <taxon>Viridiplantae</taxon>
        <taxon>Streptophyta</taxon>
        <taxon>Embryophyta</taxon>
        <taxon>Tracheophyta</taxon>
        <taxon>Spermatophyta</taxon>
        <taxon>Magnoliopsida</taxon>
        <taxon>Liliopsida</taxon>
        <taxon>Poales</taxon>
        <taxon>Poaceae</taxon>
        <taxon>PACMAD clade</taxon>
        <taxon>Panicoideae</taxon>
        <taxon>Panicodae</taxon>
        <taxon>Paniceae</taxon>
        <taxon>Panicinae</taxon>
        <taxon>Panicum</taxon>
        <taxon>Panicum sect. Hiantes</taxon>
    </lineage>
</organism>
<dbReference type="AlphaFoldDB" id="A0A8T0ML81"/>
<dbReference type="Proteomes" id="UP000823388">
    <property type="component" value="Chromosome 9N"/>
</dbReference>
<proteinExistence type="inferred from homology"/>
<dbReference type="InterPro" id="IPR038765">
    <property type="entry name" value="Papain-like_cys_pep_sf"/>
</dbReference>
<comment type="similarity">
    <text evidence="1">Belongs to the peptidase C48 family.</text>
</comment>
<dbReference type="SUPFAM" id="SSF54001">
    <property type="entry name" value="Cysteine proteinases"/>
    <property type="match status" value="1"/>
</dbReference>
<evidence type="ECO:0000256" key="3">
    <source>
        <dbReference type="ARBA" id="ARBA00022801"/>
    </source>
</evidence>
<evidence type="ECO:0000259" key="4">
    <source>
        <dbReference type="Pfam" id="PF02902"/>
    </source>
</evidence>
<dbReference type="GO" id="GO:0008234">
    <property type="term" value="F:cysteine-type peptidase activity"/>
    <property type="evidence" value="ECO:0007669"/>
    <property type="project" value="InterPro"/>
</dbReference>
<gene>
    <name evidence="5" type="ORF">PVAP13_9NG284046</name>
</gene>
<keyword evidence="3" id="KW-0378">Hydrolase</keyword>
<dbReference type="Gene3D" id="3.40.395.10">
    <property type="entry name" value="Adenoviral Proteinase, Chain A"/>
    <property type="match status" value="1"/>
</dbReference>
<evidence type="ECO:0000313" key="6">
    <source>
        <dbReference type="Proteomes" id="UP000823388"/>
    </source>
</evidence>
<keyword evidence="6" id="KW-1185">Reference proteome</keyword>
<sequence>MESHKCRRCGIKNIGFLDPSTVHENTVNLPSTVDYLYKAFLSMQDKRSILLSYNCFYHHVLLDINLNDSRIEVYDSRKRPLSLIQPVIDVVNKAFAKYRKKSKIHRPFWGDFTVEEAKYILKQPPGNDHCGFYVMHYMHYYTGDCRSAEMNTELDSRELLMGELVALQEELAGWLVDYVVKPGSEYKHNLGVMSRSYRSCQAL</sequence>
<evidence type="ECO:0000256" key="2">
    <source>
        <dbReference type="ARBA" id="ARBA00022670"/>
    </source>
</evidence>
<keyword evidence="2" id="KW-0645">Protease</keyword>
<dbReference type="InterPro" id="IPR003653">
    <property type="entry name" value="Peptidase_C48_C"/>
</dbReference>
<evidence type="ECO:0000256" key="1">
    <source>
        <dbReference type="ARBA" id="ARBA00005234"/>
    </source>
</evidence>
<dbReference type="Pfam" id="PF02902">
    <property type="entry name" value="Peptidase_C48"/>
    <property type="match status" value="1"/>
</dbReference>
<comment type="caution">
    <text evidence="5">The sequence shown here is derived from an EMBL/GenBank/DDBJ whole genome shotgun (WGS) entry which is preliminary data.</text>
</comment>
<dbReference type="EMBL" id="CM029054">
    <property type="protein sequence ID" value="KAG2538030.1"/>
    <property type="molecule type" value="Genomic_DNA"/>
</dbReference>
<accession>A0A8T0ML81</accession>
<reference evidence="5" key="1">
    <citation type="submission" date="2020-05" db="EMBL/GenBank/DDBJ databases">
        <title>WGS assembly of Panicum virgatum.</title>
        <authorList>
            <person name="Lovell J.T."/>
            <person name="Jenkins J."/>
            <person name="Shu S."/>
            <person name="Juenger T.E."/>
            <person name="Schmutz J."/>
        </authorList>
    </citation>
    <scope>NUCLEOTIDE SEQUENCE</scope>
    <source>
        <strain evidence="5">AP13</strain>
    </source>
</reference>
<protein>
    <recommendedName>
        <fullName evidence="4">Ubiquitin-like protease family profile domain-containing protein</fullName>
    </recommendedName>
</protein>